<evidence type="ECO:0000313" key="2">
    <source>
        <dbReference type="Proteomes" id="UP000053105"/>
    </source>
</evidence>
<name>A0A0M8ZU86_9HYME</name>
<reference evidence="1 2" key="1">
    <citation type="submission" date="2015-07" db="EMBL/GenBank/DDBJ databases">
        <title>The genome of Melipona quadrifasciata.</title>
        <authorList>
            <person name="Pan H."/>
            <person name="Kapheim K."/>
        </authorList>
    </citation>
    <scope>NUCLEOTIDE SEQUENCE [LARGE SCALE GENOMIC DNA]</scope>
    <source>
        <strain evidence="1">0111107301</strain>
        <tissue evidence="1">Whole body</tissue>
    </source>
</reference>
<protein>
    <submittedName>
        <fullName evidence="1">Uncharacterized protein</fullName>
    </submittedName>
</protein>
<dbReference type="Proteomes" id="UP000053105">
    <property type="component" value="Unassembled WGS sequence"/>
</dbReference>
<gene>
    <name evidence="1" type="ORF">WN51_04613</name>
</gene>
<evidence type="ECO:0000313" key="1">
    <source>
        <dbReference type="EMBL" id="KOX70096.1"/>
    </source>
</evidence>
<organism evidence="1 2">
    <name type="scientific">Melipona quadrifasciata</name>
    <dbReference type="NCBI Taxonomy" id="166423"/>
    <lineage>
        <taxon>Eukaryota</taxon>
        <taxon>Metazoa</taxon>
        <taxon>Ecdysozoa</taxon>
        <taxon>Arthropoda</taxon>
        <taxon>Hexapoda</taxon>
        <taxon>Insecta</taxon>
        <taxon>Pterygota</taxon>
        <taxon>Neoptera</taxon>
        <taxon>Endopterygota</taxon>
        <taxon>Hymenoptera</taxon>
        <taxon>Apocrita</taxon>
        <taxon>Aculeata</taxon>
        <taxon>Apoidea</taxon>
        <taxon>Anthophila</taxon>
        <taxon>Apidae</taxon>
        <taxon>Melipona</taxon>
    </lineage>
</organism>
<proteinExistence type="predicted"/>
<accession>A0A0M8ZU86</accession>
<sequence>MWRSTQETSDCHCLFSASVLMPVMIAQSEEPMGFHSLTRYFDIDRDLPASACLTYGRRVTPDGQSPILPFEIVAKRA</sequence>
<dbReference type="AlphaFoldDB" id="A0A0M8ZU86"/>
<dbReference type="EMBL" id="KQ435878">
    <property type="protein sequence ID" value="KOX70096.1"/>
    <property type="molecule type" value="Genomic_DNA"/>
</dbReference>
<keyword evidence="2" id="KW-1185">Reference proteome</keyword>